<dbReference type="Proteomes" id="UP001152797">
    <property type="component" value="Unassembled WGS sequence"/>
</dbReference>
<dbReference type="EMBL" id="CAMXCT010000299">
    <property type="protein sequence ID" value="CAI3976814.1"/>
    <property type="molecule type" value="Genomic_DNA"/>
</dbReference>
<reference evidence="4 5" key="2">
    <citation type="submission" date="2024-05" db="EMBL/GenBank/DDBJ databases">
        <authorList>
            <person name="Chen Y."/>
            <person name="Shah S."/>
            <person name="Dougan E. K."/>
            <person name="Thang M."/>
            <person name="Chan C."/>
        </authorList>
    </citation>
    <scope>NUCLEOTIDE SEQUENCE [LARGE SCALE GENOMIC DNA]</scope>
</reference>
<feature type="non-terminal residue" evidence="3">
    <location>
        <position position="394"/>
    </location>
</feature>
<dbReference type="AlphaFoldDB" id="A0A9P1BP04"/>
<evidence type="ECO:0000256" key="1">
    <source>
        <dbReference type="SAM" id="MobiDB-lite"/>
    </source>
</evidence>
<keyword evidence="2" id="KW-1133">Transmembrane helix</keyword>
<feature type="transmembrane region" description="Helical" evidence="2">
    <location>
        <begin position="169"/>
        <end position="190"/>
    </location>
</feature>
<evidence type="ECO:0000313" key="5">
    <source>
        <dbReference type="Proteomes" id="UP001152797"/>
    </source>
</evidence>
<keyword evidence="5" id="KW-1185">Reference proteome</keyword>
<evidence type="ECO:0000256" key="2">
    <source>
        <dbReference type="SAM" id="Phobius"/>
    </source>
</evidence>
<protein>
    <submittedName>
        <fullName evidence="4">Rieske domain-containing protein</fullName>
    </submittedName>
</protein>
<evidence type="ECO:0000313" key="4">
    <source>
        <dbReference type="EMBL" id="CAL4764126.1"/>
    </source>
</evidence>
<proteinExistence type="predicted"/>
<gene>
    <name evidence="3" type="ORF">C1SCF055_LOCUS5007</name>
</gene>
<name>A0A9P1BP04_9DINO</name>
<reference evidence="3" key="1">
    <citation type="submission" date="2022-10" db="EMBL/GenBank/DDBJ databases">
        <authorList>
            <person name="Chen Y."/>
            <person name="Dougan E. K."/>
            <person name="Chan C."/>
            <person name="Rhodes N."/>
            <person name="Thang M."/>
        </authorList>
    </citation>
    <scope>NUCLEOTIDE SEQUENCE</scope>
</reference>
<evidence type="ECO:0000313" key="3">
    <source>
        <dbReference type="EMBL" id="CAI3976814.1"/>
    </source>
</evidence>
<comment type="caution">
    <text evidence="3">The sequence shown here is derived from an EMBL/GenBank/DDBJ whole genome shotgun (WGS) entry which is preliminary data.</text>
</comment>
<keyword evidence="2" id="KW-0472">Membrane</keyword>
<feature type="transmembrane region" description="Helical" evidence="2">
    <location>
        <begin position="134"/>
        <end position="157"/>
    </location>
</feature>
<feature type="non-terminal residue" evidence="3">
    <location>
        <position position="1"/>
    </location>
</feature>
<organism evidence="3">
    <name type="scientific">Cladocopium goreaui</name>
    <dbReference type="NCBI Taxonomy" id="2562237"/>
    <lineage>
        <taxon>Eukaryota</taxon>
        <taxon>Sar</taxon>
        <taxon>Alveolata</taxon>
        <taxon>Dinophyceae</taxon>
        <taxon>Suessiales</taxon>
        <taxon>Symbiodiniaceae</taxon>
        <taxon>Cladocopium</taxon>
    </lineage>
</organism>
<feature type="transmembrane region" description="Helical" evidence="2">
    <location>
        <begin position="210"/>
        <end position="235"/>
    </location>
</feature>
<dbReference type="EMBL" id="CAMXCT030000299">
    <property type="protein sequence ID" value="CAL4764126.1"/>
    <property type="molecule type" value="Genomic_DNA"/>
</dbReference>
<accession>A0A9P1BP04</accession>
<dbReference type="EMBL" id="CAMXCT020000299">
    <property type="protein sequence ID" value="CAL1130189.1"/>
    <property type="molecule type" value="Genomic_DNA"/>
</dbReference>
<sequence length="394" mass="43322">FLASKKISPLRRCAPAKAGIMALVPWPESKAEKSTEQLAVFEGALPDLGKLLEPTIQQLEKAVRDAYQFGVELCEGTYRWITGEQDEDEDELPTTSVQLASREIAYFSGFSSVCTLLPSSTSSVVMASVNIGPFGFWTFALSGAAAAFLMVQSVRMWNLNGEENGRRNVYRGAATAFGIAAVGQVAFLALNHTAVVGMHVLPYVSVSSFFAPMMNPFLVLHLFAFSTELPFVFYVQGRMAGLDSTEMSYCHLNAGLFGVLSILSASTKNVWLRLALLAASGFCTVDQRFSNSLDVTLDAPALKLRPALAGQSERHHRVAHDEDVGKEFDNQHFGDIFSNREGLMLHVCFRKILYDHNHVARAEMRLIEKEAGERRQQAQAQAQPCSANLCGRQK</sequence>
<feature type="region of interest" description="Disordered" evidence="1">
    <location>
        <begin position="375"/>
        <end position="394"/>
    </location>
</feature>
<keyword evidence="2" id="KW-0812">Transmembrane</keyword>